<comment type="caution">
    <text evidence="1">The sequence shown here is derived from an EMBL/GenBank/DDBJ whole genome shotgun (WGS) entry which is preliminary data.</text>
</comment>
<protein>
    <submittedName>
        <fullName evidence="1">Uncharacterized protein</fullName>
    </submittedName>
</protein>
<dbReference type="AlphaFoldDB" id="A0AAD5MDS6"/>
<proteinExistence type="predicted"/>
<reference evidence="1" key="1">
    <citation type="submission" date="2021-06" db="EMBL/GenBank/DDBJ databases">
        <title>Parelaphostrongylus tenuis whole genome reference sequence.</title>
        <authorList>
            <person name="Garwood T.J."/>
            <person name="Larsen P.A."/>
            <person name="Fountain-Jones N.M."/>
            <person name="Garbe J.R."/>
            <person name="Macchietto M.G."/>
            <person name="Kania S.A."/>
            <person name="Gerhold R.W."/>
            <person name="Richards J.E."/>
            <person name="Wolf T.M."/>
        </authorList>
    </citation>
    <scope>NUCLEOTIDE SEQUENCE</scope>
    <source>
        <strain evidence="1">MNPRO001-30</strain>
        <tissue evidence="1">Meninges</tissue>
    </source>
</reference>
<evidence type="ECO:0000313" key="2">
    <source>
        <dbReference type="Proteomes" id="UP001196413"/>
    </source>
</evidence>
<keyword evidence="2" id="KW-1185">Reference proteome</keyword>
<organism evidence="1 2">
    <name type="scientific">Parelaphostrongylus tenuis</name>
    <name type="common">Meningeal worm</name>
    <dbReference type="NCBI Taxonomy" id="148309"/>
    <lineage>
        <taxon>Eukaryota</taxon>
        <taxon>Metazoa</taxon>
        <taxon>Ecdysozoa</taxon>
        <taxon>Nematoda</taxon>
        <taxon>Chromadorea</taxon>
        <taxon>Rhabditida</taxon>
        <taxon>Rhabditina</taxon>
        <taxon>Rhabditomorpha</taxon>
        <taxon>Strongyloidea</taxon>
        <taxon>Metastrongylidae</taxon>
        <taxon>Parelaphostrongylus</taxon>
    </lineage>
</organism>
<name>A0AAD5MDS6_PARTN</name>
<accession>A0AAD5MDS6</accession>
<evidence type="ECO:0000313" key="1">
    <source>
        <dbReference type="EMBL" id="KAJ1355970.1"/>
    </source>
</evidence>
<dbReference type="Proteomes" id="UP001196413">
    <property type="component" value="Unassembled WGS sequence"/>
</dbReference>
<sequence length="68" mass="7649">MDSMPLAAEHSTIRGTVSTTNIIMANWVDPNVTECDEQNESLESRNVWNQLEGLGTVFEEVVQPPRLF</sequence>
<gene>
    <name evidence="1" type="ORF">KIN20_013571</name>
</gene>
<dbReference type="EMBL" id="JAHQIW010002647">
    <property type="protein sequence ID" value="KAJ1355970.1"/>
    <property type="molecule type" value="Genomic_DNA"/>
</dbReference>